<evidence type="ECO:0000313" key="1">
    <source>
        <dbReference type="EMBL" id="KHJ33523.1"/>
    </source>
</evidence>
<sequence>MQIKRSLRALCGDTSLKLLKFSGTGSGQCNALTARNMGTSQCIALQRSSVAIVPTYTILETVQENKIQDAVTVGKKHAAWDQRCPVKIAAKAKATLNCMQDPGKYGSTLETNGSDSEWQIFGSRKRRAGLTRFQIVGADGEIVERRGPGRPRKNILVPNMTAAAAKTTNTECMATPSIQENPRPVTRYNHTEVNGALECEMES</sequence>
<dbReference type="EMBL" id="JNVN01001383">
    <property type="protein sequence ID" value="KHJ33523.1"/>
    <property type="molecule type" value="Genomic_DNA"/>
</dbReference>
<dbReference type="Proteomes" id="UP000030854">
    <property type="component" value="Unassembled WGS sequence"/>
</dbReference>
<name>A0A0B1P5H0_UNCNE</name>
<keyword evidence="2" id="KW-1185">Reference proteome</keyword>
<comment type="caution">
    <text evidence="1">The sequence shown here is derived from an EMBL/GenBank/DDBJ whole genome shotgun (WGS) entry which is preliminary data.</text>
</comment>
<organism evidence="1 2">
    <name type="scientific">Uncinula necator</name>
    <name type="common">Grape powdery mildew</name>
    <dbReference type="NCBI Taxonomy" id="52586"/>
    <lineage>
        <taxon>Eukaryota</taxon>
        <taxon>Fungi</taxon>
        <taxon>Dikarya</taxon>
        <taxon>Ascomycota</taxon>
        <taxon>Pezizomycotina</taxon>
        <taxon>Leotiomycetes</taxon>
        <taxon>Erysiphales</taxon>
        <taxon>Erysiphaceae</taxon>
        <taxon>Erysiphe</taxon>
    </lineage>
</organism>
<gene>
    <name evidence="1" type="ORF">EV44_g3768</name>
</gene>
<accession>A0A0B1P5H0</accession>
<dbReference type="AlphaFoldDB" id="A0A0B1P5H0"/>
<reference evidence="1 2" key="1">
    <citation type="journal article" date="2014" name="BMC Genomics">
        <title>Adaptive genomic structural variation in the grape powdery mildew pathogen, Erysiphe necator.</title>
        <authorList>
            <person name="Jones L."/>
            <person name="Riaz S."/>
            <person name="Morales-Cruz A."/>
            <person name="Amrine K.C."/>
            <person name="McGuire B."/>
            <person name="Gubler W.D."/>
            <person name="Walker M.A."/>
            <person name="Cantu D."/>
        </authorList>
    </citation>
    <scope>NUCLEOTIDE SEQUENCE [LARGE SCALE GENOMIC DNA]</scope>
    <source>
        <strain evidence="2">c</strain>
    </source>
</reference>
<dbReference type="HOGENOM" id="CLU_1349782_0_0_1"/>
<protein>
    <submittedName>
        <fullName evidence="1">Uncharacterized protein</fullName>
    </submittedName>
</protein>
<proteinExistence type="predicted"/>
<evidence type="ECO:0000313" key="2">
    <source>
        <dbReference type="Proteomes" id="UP000030854"/>
    </source>
</evidence>